<dbReference type="Gene3D" id="3.40.50.720">
    <property type="entry name" value="NAD(P)-binding Rossmann-like Domain"/>
    <property type="match status" value="1"/>
</dbReference>
<dbReference type="PANTHER" id="PTHR15020">
    <property type="entry name" value="FLAVIN REDUCTASE-RELATED"/>
    <property type="match status" value="1"/>
</dbReference>
<evidence type="ECO:0000313" key="3">
    <source>
        <dbReference type="Proteomes" id="UP001211044"/>
    </source>
</evidence>
<evidence type="ECO:0000313" key="2">
    <source>
        <dbReference type="EMBL" id="WCE45751.1"/>
    </source>
</evidence>
<organism evidence="2 3">
    <name type="scientific">Winkia neuii subsp. anitrata</name>
    <dbReference type="NCBI Taxonomy" id="29318"/>
    <lineage>
        <taxon>Bacteria</taxon>
        <taxon>Bacillati</taxon>
        <taxon>Actinomycetota</taxon>
        <taxon>Actinomycetes</taxon>
        <taxon>Actinomycetales</taxon>
        <taxon>Actinomycetaceae</taxon>
        <taxon>Winkia</taxon>
    </lineage>
</organism>
<evidence type="ECO:0000259" key="1">
    <source>
        <dbReference type="Pfam" id="PF13460"/>
    </source>
</evidence>
<dbReference type="Proteomes" id="UP001211044">
    <property type="component" value="Chromosome"/>
</dbReference>
<dbReference type="EMBL" id="CP116394">
    <property type="protein sequence ID" value="WCE45751.1"/>
    <property type="molecule type" value="Genomic_DNA"/>
</dbReference>
<dbReference type="RefSeq" id="WP_004807150.1">
    <property type="nucleotide sequence ID" value="NZ_CP116394.1"/>
</dbReference>
<dbReference type="CDD" id="cd05243">
    <property type="entry name" value="SDR_a5"/>
    <property type="match status" value="1"/>
</dbReference>
<dbReference type="InterPro" id="IPR016040">
    <property type="entry name" value="NAD(P)-bd_dom"/>
</dbReference>
<sequence length="219" mass="23263">MSKTVVIIGGHGKVARIAGPLFAEGGYAVRAWVRNPAHVEEVSVASVKGELNSIEQMDQEKIAKELEGVDAILWSAGAGGGDPERTLGVDRDAAIRTMEAAKAAGVKRFVMVSYDGANAQGEPDKSTDFHYYWQAKKQADEHLRESGLDWTILAPGPLTLDKGTGRVDAEPGSDGRRRISRANVAQVAVTATDEPHTVGKTVLLADGDTPVADYLANLS</sequence>
<reference evidence="2" key="1">
    <citation type="submission" date="2023-01" db="EMBL/GenBank/DDBJ databases">
        <title>Comparative Genomic Analysis of the Clinically-Derived Winkia Strain NY0527 Provides Evidence into the Taxonomic Reassignment of Winkia neuii and Characterizes Their Virulence Traits.</title>
        <authorList>
            <person name="Cai X."/>
            <person name="Peng Y."/>
            <person name="Li M."/>
            <person name="Qiu Y."/>
            <person name="Wang Y."/>
            <person name="Xu L."/>
            <person name="Hou Q."/>
        </authorList>
    </citation>
    <scope>NUCLEOTIDE SEQUENCE</scope>
    <source>
        <strain evidence="2">NY0527</strain>
    </source>
</reference>
<name>A0AB38XN16_9ACTO</name>
<gene>
    <name evidence="2" type="ORF">PIG85_08910</name>
</gene>
<dbReference type="InterPro" id="IPR036291">
    <property type="entry name" value="NAD(P)-bd_dom_sf"/>
</dbReference>
<dbReference type="SUPFAM" id="SSF51735">
    <property type="entry name" value="NAD(P)-binding Rossmann-fold domains"/>
    <property type="match status" value="1"/>
</dbReference>
<dbReference type="PANTHER" id="PTHR15020:SF50">
    <property type="entry name" value="UPF0659 PROTEIN YMR090W"/>
    <property type="match status" value="1"/>
</dbReference>
<proteinExistence type="predicted"/>
<dbReference type="AlphaFoldDB" id="A0AB38XN16"/>
<dbReference type="KEGG" id="wne:PIG85_08910"/>
<feature type="domain" description="NAD(P)-binding" evidence="1">
    <location>
        <begin position="9"/>
        <end position="195"/>
    </location>
</feature>
<dbReference type="Pfam" id="PF13460">
    <property type="entry name" value="NAD_binding_10"/>
    <property type="match status" value="1"/>
</dbReference>
<protein>
    <submittedName>
        <fullName evidence="2">SDR family oxidoreductase</fullName>
    </submittedName>
</protein>
<accession>A0AB38XN16</accession>